<reference evidence="1 2" key="1">
    <citation type="submission" date="2022-11" db="EMBL/GenBank/DDBJ databases">
        <title>Minimal conservation of predation-associated metabolite biosynthetic gene clusters underscores biosynthetic potential of Myxococcota including descriptions for ten novel species: Archangium lansinium sp. nov., Myxococcus landrumus sp. nov., Nannocystis bai.</title>
        <authorList>
            <person name="Ahearne A."/>
            <person name="Stevens C."/>
            <person name="Dowd S."/>
        </authorList>
    </citation>
    <scope>NUCLEOTIDE SEQUENCE [LARGE SCALE GENOMIC DNA]</scope>
    <source>
        <strain evidence="1 2">BB15-2</strain>
    </source>
</reference>
<organism evidence="1 2">
    <name type="scientific">Nannocystis bainbridge</name>
    <dbReference type="NCBI Taxonomy" id="2995303"/>
    <lineage>
        <taxon>Bacteria</taxon>
        <taxon>Pseudomonadati</taxon>
        <taxon>Myxococcota</taxon>
        <taxon>Polyangia</taxon>
        <taxon>Nannocystales</taxon>
        <taxon>Nannocystaceae</taxon>
        <taxon>Nannocystis</taxon>
    </lineage>
</organism>
<evidence type="ECO:0000313" key="1">
    <source>
        <dbReference type="EMBL" id="MDC0720679.1"/>
    </source>
</evidence>
<dbReference type="RefSeq" id="WP_272089189.1">
    <property type="nucleotide sequence ID" value="NZ_JAQNDL010000003.1"/>
</dbReference>
<gene>
    <name evidence="1" type="ORF">POL25_27490</name>
</gene>
<name>A0ABT5E485_9BACT</name>
<accession>A0ABT5E485</accession>
<proteinExistence type="predicted"/>
<comment type="caution">
    <text evidence="1">The sequence shown here is derived from an EMBL/GenBank/DDBJ whole genome shotgun (WGS) entry which is preliminary data.</text>
</comment>
<dbReference type="EMBL" id="JAQNDL010000003">
    <property type="protein sequence ID" value="MDC0720679.1"/>
    <property type="molecule type" value="Genomic_DNA"/>
</dbReference>
<dbReference type="Proteomes" id="UP001221686">
    <property type="component" value="Unassembled WGS sequence"/>
</dbReference>
<keyword evidence="2" id="KW-1185">Reference proteome</keyword>
<evidence type="ECO:0000313" key="2">
    <source>
        <dbReference type="Proteomes" id="UP001221686"/>
    </source>
</evidence>
<sequence>MTTLDAHPRPAPPWLAAIAMAVAAYVGADRCVMAQAEPAPVDTRESSTDNRDAMSFPLAAALVSLLLPFALLSACREPEPVELPKDGESCKVVDDGDAPCAEGLTCNTGDGYLGKDGHCATACEGDGECEDGQFCNDEGACTWTCKAEVDSCPVASVELFCTADEGGFCVGAV</sequence>
<protein>
    <submittedName>
        <fullName evidence="1">Uncharacterized protein</fullName>
    </submittedName>
</protein>